<accession>A0A0F5PVH7</accession>
<dbReference type="RefSeq" id="WP_046171295.1">
    <property type="nucleotide sequence ID" value="NZ_FOMB01000006.1"/>
</dbReference>
<organism evidence="3 5">
    <name type="scientific">Devosia psychrophila</name>
    <dbReference type="NCBI Taxonomy" id="728005"/>
    <lineage>
        <taxon>Bacteria</taxon>
        <taxon>Pseudomonadati</taxon>
        <taxon>Pseudomonadota</taxon>
        <taxon>Alphaproteobacteria</taxon>
        <taxon>Hyphomicrobiales</taxon>
        <taxon>Devosiaceae</taxon>
        <taxon>Devosia</taxon>
    </lineage>
</organism>
<dbReference type="STRING" id="728005.SAMN04488059_1062"/>
<protein>
    <submittedName>
        <fullName evidence="3">Uncharacterized protein</fullName>
    </submittedName>
</protein>
<dbReference type="Proteomes" id="UP000033519">
    <property type="component" value="Unassembled WGS sequence"/>
</dbReference>
<dbReference type="PATRIC" id="fig|728005.3.peg.606"/>
<keyword evidence="4" id="KW-1185">Reference proteome</keyword>
<proteinExistence type="predicted"/>
<evidence type="ECO:0000313" key="5">
    <source>
        <dbReference type="Proteomes" id="UP000182258"/>
    </source>
</evidence>
<evidence type="ECO:0000313" key="3">
    <source>
        <dbReference type="EMBL" id="SFC49355.1"/>
    </source>
</evidence>
<dbReference type="EMBL" id="FOMB01000006">
    <property type="protein sequence ID" value="SFC49355.1"/>
    <property type="molecule type" value="Genomic_DNA"/>
</dbReference>
<feature type="region of interest" description="Disordered" evidence="1">
    <location>
        <begin position="90"/>
        <end position="131"/>
    </location>
</feature>
<evidence type="ECO:0000313" key="2">
    <source>
        <dbReference type="EMBL" id="KKC32600.1"/>
    </source>
</evidence>
<reference evidence="2 4" key="1">
    <citation type="submission" date="2015-03" db="EMBL/GenBank/DDBJ databases">
        <authorList>
            <person name="Lepp D."/>
            <person name="Hassan Y.I."/>
            <person name="Li X.-Z."/>
            <person name="Zhou T."/>
        </authorList>
    </citation>
    <scope>NUCLEOTIDE SEQUENCE [LARGE SCALE GENOMIC DNA]</scope>
    <source>
        <strain evidence="2 4">Cr7-05</strain>
    </source>
</reference>
<dbReference type="EMBL" id="LAPV01000129">
    <property type="protein sequence ID" value="KKC32600.1"/>
    <property type="molecule type" value="Genomic_DNA"/>
</dbReference>
<reference evidence="3 5" key="2">
    <citation type="submission" date="2016-10" db="EMBL/GenBank/DDBJ databases">
        <authorList>
            <person name="de Groot N.N."/>
        </authorList>
    </citation>
    <scope>NUCLEOTIDE SEQUENCE [LARGE SCALE GENOMIC DNA]</scope>
    <source>
        <strain evidence="3 5">CGMCC 1.10210</strain>
    </source>
</reference>
<dbReference type="Proteomes" id="UP000182258">
    <property type="component" value="Unassembled WGS sequence"/>
</dbReference>
<dbReference type="AlphaFoldDB" id="A0A0F5PVH7"/>
<sequence length="193" mass="21600">MSGDALRATSNIRGLSPHNREALTAIAKLYDDKPTIMTRKQIIGKMRTPSSLRTMDRAINKLEAAGIIRRRTATEPAKMHLLTIEIMLSSKTEKQGKSNRPTGRQKSTPKRRSIERQDGAPYIPSKYSPYTPPKAKSDLGIMIDVSLDPELYAECCRVWGKDPSCEELHTPRITVIASIVEKARQKLASSREL</sequence>
<evidence type="ECO:0000313" key="4">
    <source>
        <dbReference type="Proteomes" id="UP000033519"/>
    </source>
</evidence>
<name>A0A0F5PVH7_9HYPH</name>
<gene>
    <name evidence="3" type="ORF">SAMN04488059_1062</name>
    <name evidence="2" type="ORF">WH91_12240</name>
</gene>
<evidence type="ECO:0000256" key="1">
    <source>
        <dbReference type="SAM" id="MobiDB-lite"/>
    </source>
</evidence>